<dbReference type="InterPro" id="IPR036890">
    <property type="entry name" value="HATPase_C_sf"/>
</dbReference>
<evidence type="ECO:0000259" key="3">
    <source>
        <dbReference type="PROSITE" id="PS50110"/>
    </source>
</evidence>
<dbReference type="SMART" id="SM00387">
    <property type="entry name" value="HATPase_c"/>
    <property type="match status" value="1"/>
</dbReference>
<protein>
    <submittedName>
        <fullName evidence="4">Sensor histidine kinase RcsC</fullName>
        <ecNumber evidence="4">2.7.13.3</ecNumber>
    </submittedName>
</protein>
<dbReference type="InterPro" id="IPR005467">
    <property type="entry name" value="His_kinase_dom"/>
</dbReference>
<dbReference type="EC" id="2.7.13.3" evidence="4"/>
<accession>A0A644V4C0</accession>
<dbReference type="Pfam" id="PF00072">
    <property type="entry name" value="Response_reg"/>
    <property type="match status" value="2"/>
</dbReference>
<dbReference type="PRINTS" id="PR00344">
    <property type="entry name" value="BCTRLSENSOR"/>
</dbReference>
<dbReference type="SUPFAM" id="SSF52172">
    <property type="entry name" value="CheY-like"/>
    <property type="match status" value="2"/>
</dbReference>
<dbReference type="SUPFAM" id="SSF55874">
    <property type="entry name" value="ATPase domain of HSP90 chaperone/DNA topoisomerase II/histidine kinase"/>
    <property type="match status" value="1"/>
</dbReference>
<dbReference type="Gene3D" id="1.10.287.130">
    <property type="match status" value="1"/>
</dbReference>
<evidence type="ECO:0000313" key="4">
    <source>
        <dbReference type="EMBL" id="MPL86047.1"/>
    </source>
</evidence>
<proteinExistence type="predicted"/>
<reference evidence="4" key="1">
    <citation type="submission" date="2019-08" db="EMBL/GenBank/DDBJ databases">
        <authorList>
            <person name="Kucharzyk K."/>
            <person name="Murdoch R.W."/>
            <person name="Higgins S."/>
            <person name="Loffler F."/>
        </authorList>
    </citation>
    <scope>NUCLEOTIDE SEQUENCE</scope>
</reference>
<dbReference type="PROSITE" id="PS50109">
    <property type="entry name" value="HIS_KIN"/>
    <property type="match status" value="1"/>
</dbReference>
<dbReference type="AlphaFoldDB" id="A0A644V4C0"/>
<keyword evidence="1" id="KW-0597">Phosphoprotein</keyword>
<dbReference type="PANTHER" id="PTHR43547:SF2">
    <property type="entry name" value="HYBRID SIGNAL TRANSDUCTION HISTIDINE KINASE C"/>
    <property type="match status" value="1"/>
</dbReference>
<gene>
    <name evidence="4" type="primary">rcsC_74</name>
    <name evidence="4" type="ORF">SDC9_32023</name>
</gene>
<dbReference type="InterPro" id="IPR011006">
    <property type="entry name" value="CheY-like_superfamily"/>
</dbReference>
<dbReference type="Gene3D" id="3.30.565.10">
    <property type="entry name" value="Histidine kinase-like ATPase, C-terminal domain"/>
    <property type="match status" value="1"/>
</dbReference>
<comment type="caution">
    <text evidence="4">The sequence shown here is derived from an EMBL/GenBank/DDBJ whole genome shotgun (WGS) entry which is preliminary data.</text>
</comment>
<feature type="domain" description="Histidine kinase" evidence="2">
    <location>
        <begin position="537"/>
        <end position="758"/>
    </location>
</feature>
<evidence type="ECO:0000259" key="2">
    <source>
        <dbReference type="PROSITE" id="PS50109"/>
    </source>
</evidence>
<dbReference type="CDD" id="cd17546">
    <property type="entry name" value="REC_hyHK_CKI1_RcsC-like"/>
    <property type="match status" value="1"/>
</dbReference>
<dbReference type="GO" id="GO:0000155">
    <property type="term" value="F:phosphorelay sensor kinase activity"/>
    <property type="evidence" value="ECO:0007669"/>
    <property type="project" value="InterPro"/>
</dbReference>
<dbReference type="EMBL" id="VSSQ01000215">
    <property type="protein sequence ID" value="MPL86047.1"/>
    <property type="molecule type" value="Genomic_DNA"/>
</dbReference>
<dbReference type="Pfam" id="PF02518">
    <property type="entry name" value="HATPase_c"/>
    <property type="match status" value="1"/>
</dbReference>
<dbReference type="InterPro" id="IPR001789">
    <property type="entry name" value="Sig_transdc_resp-reg_receiver"/>
</dbReference>
<feature type="domain" description="Response regulatory" evidence="3">
    <location>
        <begin position="4"/>
        <end position="120"/>
    </location>
</feature>
<sequence>MRRKILIVDNVRERRELLTTVLTKEYDVVEAENAIQGLEILEKDNEIRIVLLELLLPQMSGLEFLQIVRAEDAYRNISVIVVTSVGEESDEITALGIGADDYICKPFTPEVILTRIKNILVNREILINSENRFCLQGNLLDGTITAIYVVDAVNYNLFYTNRAAMQLMNCASKIYTGKKCYEFFCNRTHPCKFCKLFITHTDNNKAEVYIPFINKTVQVRVCMMKWLGRPAYITYMTDTTEEKRARELADERYKKELQRRCRVDLDFMAYLVFNVTKGTVVDHDPHGFPVPTIVPGQPVTEFTERVLPTVVDLSKRCEFADMLKPDNLCKSYDSGITIKSIDYRRYSRNGKYIMWARSTIQLMKDPQSGDLTGFLYTYDINETKMMQEIINTAVHYDYDMIAYINLSTEKTKLYAQKDPRFSRIIGREFSYDEVAAEYVKTFIIAEERKNIMEKMLISNVRSKLKECDIYEFSVEVIGVNNEIKKKKLRYANFDKIYGMVLWTEVDITNVVEQQKLLVEALLAATNINVIKTDYLSSISHEMRMPFKNITACIKTAIDKSENEIVKGQLEEARMYVTQLTEIVNDIMDISNLESKKMQIVNSKFLLTDVVYKLKSKFKHCYMLNKQNFVIEQQIFHDNCFSDIKAISRILANILDNAFRYTAKGGNITLKLYELPSESNEKGVYRFVVKDNGPGIKPELLNNIFTPFYCSVDGKCKSESSGLGMAIAKGIVDELGGTIFVKSEVGMGTTVIVDLVLLLTKNKNETTDVLEDSSKSIVGMKILFVEKEPLSILVARKLLEQKGAKVYLADNESKALELFENSGDGIFDCILINLGLNGIEGVGTAKKIRRSTRPFSSMIPIIGFGEMLTQEEKHYCVESGINDFLKKPLKFAELFEMVLNLCKNR</sequence>
<dbReference type="SMART" id="SM00448">
    <property type="entry name" value="REC"/>
    <property type="match status" value="2"/>
</dbReference>
<dbReference type="PANTHER" id="PTHR43547">
    <property type="entry name" value="TWO-COMPONENT HISTIDINE KINASE"/>
    <property type="match status" value="1"/>
</dbReference>
<organism evidence="4">
    <name type="scientific">bioreactor metagenome</name>
    <dbReference type="NCBI Taxonomy" id="1076179"/>
    <lineage>
        <taxon>unclassified sequences</taxon>
        <taxon>metagenomes</taxon>
        <taxon>ecological metagenomes</taxon>
    </lineage>
</organism>
<evidence type="ECO:0000256" key="1">
    <source>
        <dbReference type="ARBA" id="ARBA00022553"/>
    </source>
</evidence>
<dbReference type="PROSITE" id="PS50110">
    <property type="entry name" value="RESPONSE_REGULATORY"/>
    <property type="match status" value="2"/>
</dbReference>
<dbReference type="InterPro" id="IPR003594">
    <property type="entry name" value="HATPase_dom"/>
</dbReference>
<dbReference type="Gene3D" id="3.40.50.2300">
    <property type="match status" value="2"/>
</dbReference>
<keyword evidence="4" id="KW-0808">Transferase</keyword>
<feature type="domain" description="Response regulatory" evidence="3">
    <location>
        <begin position="780"/>
        <end position="901"/>
    </location>
</feature>
<dbReference type="InterPro" id="IPR036097">
    <property type="entry name" value="HisK_dim/P_sf"/>
</dbReference>
<keyword evidence="4" id="KW-0418">Kinase</keyword>
<dbReference type="InterPro" id="IPR004358">
    <property type="entry name" value="Sig_transdc_His_kin-like_C"/>
</dbReference>
<name>A0A644V4C0_9ZZZZ</name>
<dbReference type="CDD" id="cd00075">
    <property type="entry name" value="HATPase"/>
    <property type="match status" value="1"/>
</dbReference>
<dbReference type="SUPFAM" id="SSF47384">
    <property type="entry name" value="Homodimeric domain of signal transducing histidine kinase"/>
    <property type="match status" value="1"/>
</dbReference>